<evidence type="ECO:0000313" key="2">
    <source>
        <dbReference type="Proteomes" id="UP000236723"/>
    </source>
</evidence>
<protein>
    <submittedName>
        <fullName evidence="1">Uncharacterized protein</fullName>
    </submittedName>
</protein>
<evidence type="ECO:0000313" key="1">
    <source>
        <dbReference type="EMBL" id="SEG94229.1"/>
    </source>
</evidence>
<reference evidence="2" key="1">
    <citation type="submission" date="2016-10" db="EMBL/GenBank/DDBJ databases">
        <authorList>
            <person name="Varghese N."/>
            <person name="Submissions S."/>
        </authorList>
    </citation>
    <scope>NUCLEOTIDE SEQUENCE [LARGE SCALE GENOMIC DNA]</scope>
    <source>
        <strain evidence="2">DSM 43163</strain>
    </source>
</reference>
<gene>
    <name evidence="1" type="ORF">SAMN04489712_14418</name>
</gene>
<dbReference type="Proteomes" id="UP000236723">
    <property type="component" value="Unassembled WGS sequence"/>
</dbReference>
<proteinExistence type="predicted"/>
<name>A0A1H6EAU8_9ACTN</name>
<accession>A0A1H6EAU8</accession>
<keyword evidence="2" id="KW-1185">Reference proteome</keyword>
<organism evidence="1 2">
    <name type="scientific">Thermomonospora echinospora</name>
    <dbReference type="NCBI Taxonomy" id="1992"/>
    <lineage>
        <taxon>Bacteria</taxon>
        <taxon>Bacillati</taxon>
        <taxon>Actinomycetota</taxon>
        <taxon>Actinomycetes</taxon>
        <taxon>Streptosporangiales</taxon>
        <taxon>Thermomonosporaceae</taxon>
        <taxon>Thermomonospora</taxon>
    </lineage>
</organism>
<dbReference type="AlphaFoldDB" id="A0A1H6EAU8"/>
<dbReference type="EMBL" id="FNVO01000044">
    <property type="protein sequence ID" value="SEG94229.1"/>
    <property type="molecule type" value="Genomic_DNA"/>
</dbReference>
<sequence length="167" mass="17598">MSVFTTWYRALRRAEDPEVPFAAKEAAYRAAAVPVDSAGMPGLGEGLPPLALQALRVRHDRAPEPEDPDRLGPYRPWALPVLLAAGRRDEAAEALRAVPDPPHDLLAEALWALLARATLSLGDPLVLRRAHAALFPAAGEQAGAASGLISLGPVSAILAEITAVPDL</sequence>